<feature type="domain" description="AB hydrolase-1" evidence="4">
    <location>
        <begin position="45"/>
        <end position="348"/>
    </location>
</feature>
<keyword evidence="6" id="KW-1185">Reference proteome</keyword>
<comment type="subunit">
    <text evidence="2">Homodimer.</text>
</comment>
<dbReference type="NCBIfam" id="TIGR01392">
    <property type="entry name" value="homoserO_Ac_trn"/>
    <property type="match status" value="1"/>
</dbReference>
<keyword evidence="1 2" id="KW-0808">Transferase</keyword>
<comment type="function">
    <text evidence="2">Transfers an acetyl group from acetyl-CoA to L-homoserine, forming acetyl-L-homoserine.</text>
</comment>
<evidence type="ECO:0000256" key="2">
    <source>
        <dbReference type="HAMAP-Rule" id="MF_00296"/>
    </source>
</evidence>
<dbReference type="AlphaFoldDB" id="A0A2T4Z8H3"/>
<dbReference type="HAMAP" id="MF_00296">
    <property type="entry name" value="MetX_acyltransf"/>
    <property type="match status" value="1"/>
</dbReference>
<accession>A0A2T4Z8H3</accession>
<organism evidence="5 6">
    <name type="scientific">Desmospora activa DSM 45169</name>
    <dbReference type="NCBI Taxonomy" id="1121389"/>
    <lineage>
        <taxon>Bacteria</taxon>
        <taxon>Bacillati</taxon>
        <taxon>Bacillota</taxon>
        <taxon>Bacilli</taxon>
        <taxon>Bacillales</taxon>
        <taxon>Thermoactinomycetaceae</taxon>
        <taxon>Desmospora</taxon>
    </lineage>
</organism>
<dbReference type="RefSeq" id="WP_107725021.1">
    <property type="nucleotide sequence ID" value="NZ_PZZP01000001.1"/>
</dbReference>
<feature type="active site" description="Nucleophile" evidence="2 3">
    <location>
        <position position="147"/>
    </location>
</feature>
<reference evidence="5 6" key="1">
    <citation type="submission" date="2018-04" db="EMBL/GenBank/DDBJ databases">
        <title>Genomic Encyclopedia of Archaeal and Bacterial Type Strains, Phase II (KMG-II): from individual species to whole genera.</title>
        <authorList>
            <person name="Goeker M."/>
        </authorList>
    </citation>
    <scope>NUCLEOTIDE SEQUENCE [LARGE SCALE GENOMIC DNA]</scope>
    <source>
        <strain evidence="5 6">DSM 45169</strain>
    </source>
</reference>
<feature type="active site" evidence="2 3">
    <location>
        <position position="310"/>
    </location>
</feature>
<dbReference type="PANTHER" id="PTHR32268:SF11">
    <property type="entry name" value="HOMOSERINE O-ACETYLTRANSFERASE"/>
    <property type="match status" value="1"/>
</dbReference>
<dbReference type="GO" id="GO:0005737">
    <property type="term" value="C:cytoplasm"/>
    <property type="evidence" value="ECO:0007669"/>
    <property type="project" value="UniProtKB-SubCell"/>
</dbReference>
<comment type="pathway">
    <text evidence="2">Amino-acid biosynthesis; L-methionine biosynthesis via de novo pathway; O-acetyl-L-homoserine from L-homoserine: step 1/1.</text>
</comment>
<keyword evidence="2" id="KW-0486">Methionine biosynthesis</keyword>
<sequence length="368" mass="40868">MKTAEKGVERRQVRVDRFLLECGKELTAVEVAVEIAGAWKPGQDNVILICHALTGDAHAVGDERDPGWWDELVGRGKPLDTDRFAMITMNVLGGCNGTTGPASICPQSGRPYGSSFPLVTIRDMVRLQRQVLAQMKVDHLQAIVGGSMGGMMVLEWGILYPEMSRRLIPIATAPSLNAMAIAFNEIARQAIRSDPAFAGGDYYPDSGPIRGLAVARMVGMVTYRTPRLFEHRFGRNLQRSGPLLNQESLFQVESYLRYQGNKLVDRFDANSYLTLLKAMDTHDIGRGREGARRALARVQAAVLVIGIEDDQLFPAYQQRELHRWLIAEGKESYLFTFPSDYGHDAFLVQFDKLAPPIQAFLSDTVPTV</sequence>
<evidence type="ECO:0000259" key="4">
    <source>
        <dbReference type="Pfam" id="PF00561"/>
    </source>
</evidence>
<evidence type="ECO:0000313" key="5">
    <source>
        <dbReference type="EMBL" id="PTM58187.1"/>
    </source>
</evidence>
<dbReference type="Proteomes" id="UP000241639">
    <property type="component" value="Unassembled WGS sequence"/>
</dbReference>
<dbReference type="OrthoDB" id="9800754at2"/>
<dbReference type="SUPFAM" id="SSF53474">
    <property type="entry name" value="alpha/beta-Hydrolases"/>
    <property type="match status" value="1"/>
</dbReference>
<dbReference type="EMBL" id="PZZP01000001">
    <property type="protein sequence ID" value="PTM58187.1"/>
    <property type="molecule type" value="Genomic_DNA"/>
</dbReference>
<dbReference type="InterPro" id="IPR029058">
    <property type="entry name" value="AB_hydrolase_fold"/>
</dbReference>
<comment type="subcellular location">
    <subcellularLocation>
        <location evidence="2">Cytoplasm</location>
    </subcellularLocation>
</comment>
<evidence type="ECO:0000313" key="6">
    <source>
        <dbReference type="Proteomes" id="UP000241639"/>
    </source>
</evidence>
<comment type="caution">
    <text evidence="2">Lacks conserved residue(s) required for the propagation of feature annotation.</text>
</comment>
<dbReference type="GO" id="GO:0009092">
    <property type="term" value="P:homoserine metabolic process"/>
    <property type="evidence" value="ECO:0007669"/>
    <property type="project" value="TreeGrafter"/>
</dbReference>
<feature type="binding site" evidence="2">
    <location>
        <position position="344"/>
    </location>
    <ligand>
        <name>substrate</name>
    </ligand>
</feature>
<dbReference type="NCBIfam" id="NF001209">
    <property type="entry name" value="PRK00175.1"/>
    <property type="match status" value="1"/>
</dbReference>
<dbReference type="InterPro" id="IPR000073">
    <property type="entry name" value="AB_hydrolase_1"/>
</dbReference>
<gene>
    <name evidence="2" type="primary">metXA</name>
    <name evidence="5" type="ORF">C8J48_0765</name>
</gene>
<comment type="catalytic activity">
    <reaction evidence="2">
        <text>L-homoserine + acetyl-CoA = O-acetyl-L-homoserine + CoA</text>
        <dbReference type="Rhea" id="RHEA:13701"/>
        <dbReference type="ChEBI" id="CHEBI:57287"/>
        <dbReference type="ChEBI" id="CHEBI:57288"/>
        <dbReference type="ChEBI" id="CHEBI:57476"/>
        <dbReference type="ChEBI" id="CHEBI:57716"/>
        <dbReference type="EC" id="2.3.1.31"/>
    </reaction>
</comment>
<dbReference type="PANTHER" id="PTHR32268">
    <property type="entry name" value="HOMOSERINE O-ACETYLTRANSFERASE"/>
    <property type="match status" value="1"/>
</dbReference>
<protein>
    <recommendedName>
        <fullName evidence="2">Homoserine O-acetyltransferase</fullName>
        <shortName evidence="2">HAT</shortName>
        <ecNumber evidence="2">2.3.1.31</ecNumber>
    </recommendedName>
    <alternativeName>
        <fullName evidence="2">Homoserine transacetylase</fullName>
        <shortName evidence="2">HTA</shortName>
    </alternativeName>
</protein>
<keyword evidence="2" id="KW-0963">Cytoplasm</keyword>
<dbReference type="PIRSF" id="PIRSF000443">
    <property type="entry name" value="Homoser_Ac_trans"/>
    <property type="match status" value="1"/>
</dbReference>
<dbReference type="Pfam" id="PF00561">
    <property type="entry name" value="Abhydrolase_1"/>
    <property type="match status" value="1"/>
</dbReference>
<dbReference type="EC" id="2.3.1.31" evidence="2"/>
<dbReference type="GO" id="GO:0009086">
    <property type="term" value="P:methionine biosynthetic process"/>
    <property type="evidence" value="ECO:0007669"/>
    <property type="project" value="UniProtKB-UniRule"/>
</dbReference>
<dbReference type="UniPathway" id="UPA00051">
    <property type="reaction ID" value="UER00074"/>
</dbReference>
<dbReference type="GO" id="GO:0004414">
    <property type="term" value="F:homoserine O-acetyltransferase activity"/>
    <property type="evidence" value="ECO:0007669"/>
    <property type="project" value="UniProtKB-UniRule"/>
</dbReference>
<evidence type="ECO:0000256" key="3">
    <source>
        <dbReference type="PIRSR" id="PIRSR000443-1"/>
    </source>
</evidence>
<dbReference type="Gene3D" id="3.40.50.1820">
    <property type="entry name" value="alpha/beta hydrolase"/>
    <property type="match status" value="1"/>
</dbReference>
<name>A0A2T4Z8H3_9BACL</name>
<feature type="binding site" evidence="2">
    <location>
        <position position="216"/>
    </location>
    <ligand>
        <name>substrate</name>
    </ligand>
</feature>
<dbReference type="Gene3D" id="1.10.1740.110">
    <property type="match status" value="1"/>
</dbReference>
<dbReference type="InterPro" id="IPR008220">
    <property type="entry name" value="HAT_MetX-like"/>
</dbReference>
<comment type="caution">
    <text evidence="5">The sequence shown here is derived from an EMBL/GenBank/DDBJ whole genome shotgun (WGS) entry which is preliminary data.</text>
</comment>
<comment type="similarity">
    <text evidence="2">Belongs to the AB hydrolase superfamily. MetX family.</text>
</comment>
<proteinExistence type="inferred from homology"/>
<evidence type="ECO:0000256" key="1">
    <source>
        <dbReference type="ARBA" id="ARBA00022679"/>
    </source>
</evidence>
<feature type="active site" evidence="2 3">
    <location>
        <position position="343"/>
    </location>
</feature>
<keyword evidence="2" id="KW-0028">Amino-acid biosynthesis</keyword>
<keyword evidence="2" id="KW-0012">Acyltransferase</keyword>